<dbReference type="OrthoDB" id="10258585at2759"/>
<feature type="domain" description="RRM" evidence="9">
    <location>
        <begin position="245"/>
        <end position="330"/>
    </location>
</feature>
<dbReference type="SUPFAM" id="SSF54928">
    <property type="entry name" value="RNA-binding domain, RBD"/>
    <property type="match status" value="2"/>
</dbReference>
<dbReference type="InterPro" id="IPR034393">
    <property type="entry name" value="TatSF1-like"/>
</dbReference>
<proteinExistence type="inferred from homology"/>
<gene>
    <name evidence="10" type="ORF">K469DRAFT_755462</name>
</gene>
<dbReference type="GO" id="GO:0000398">
    <property type="term" value="P:mRNA splicing, via spliceosome"/>
    <property type="evidence" value="ECO:0007669"/>
    <property type="project" value="UniProtKB-ARBA"/>
</dbReference>
<dbReference type="InterPro" id="IPR012677">
    <property type="entry name" value="Nucleotide-bd_a/b_plait_sf"/>
</dbReference>
<keyword evidence="11" id="KW-1185">Reference proteome</keyword>
<feature type="region of interest" description="Disordered" evidence="8">
    <location>
        <begin position="329"/>
        <end position="360"/>
    </location>
</feature>
<keyword evidence="5" id="KW-0508">mRNA splicing</keyword>
<sequence>MDHQEFPTNVADFANDERISYSTADGKWLLVDENDKEWEFNETVKKWTEPIDDEQVAMMQAVYDAPETADATDSSDKKRKSAAASNDANKKAKKAQDEQPKRAPENRAIYVTNLPLDAKASEVEEVFTRYGGMIDTGTDGTKRIKMYEDEQGKFKGEALVVFFKKESVQQAIQFCDDYPLRPGNTCPNMRVAEADMSYKKNKEAKLVRKDKKKMDRNRAEMNRKLADWSDDEPSAIPTQTSKYDKIVIMKNLFTLEELDEEPEALLEIKDEVRQLAEKYGEVTNVVLYDRETEGIVTVRFKDREAVEPFIHATDGRFFGGMQVSSAVAEERPKFKRSGRGTASDEEEEAERLEQFGKSAN</sequence>
<feature type="coiled-coil region" evidence="7">
    <location>
        <begin position="204"/>
        <end position="231"/>
    </location>
</feature>
<dbReference type="SMART" id="SM00360">
    <property type="entry name" value="RRM"/>
    <property type="match status" value="2"/>
</dbReference>
<dbReference type="Proteomes" id="UP000800200">
    <property type="component" value="Unassembled WGS sequence"/>
</dbReference>
<dbReference type="EMBL" id="ML994701">
    <property type="protein sequence ID" value="KAF2176740.1"/>
    <property type="molecule type" value="Genomic_DNA"/>
</dbReference>
<evidence type="ECO:0000256" key="7">
    <source>
        <dbReference type="SAM" id="Coils"/>
    </source>
</evidence>
<reference evidence="10" key="1">
    <citation type="journal article" date="2020" name="Stud. Mycol.">
        <title>101 Dothideomycetes genomes: a test case for predicting lifestyles and emergence of pathogens.</title>
        <authorList>
            <person name="Haridas S."/>
            <person name="Albert R."/>
            <person name="Binder M."/>
            <person name="Bloem J."/>
            <person name="Labutti K."/>
            <person name="Salamov A."/>
            <person name="Andreopoulos B."/>
            <person name="Baker S."/>
            <person name="Barry K."/>
            <person name="Bills G."/>
            <person name="Bluhm B."/>
            <person name="Cannon C."/>
            <person name="Castanera R."/>
            <person name="Culley D."/>
            <person name="Daum C."/>
            <person name="Ezra D."/>
            <person name="Gonzalez J."/>
            <person name="Henrissat B."/>
            <person name="Kuo A."/>
            <person name="Liang C."/>
            <person name="Lipzen A."/>
            <person name="Lutzoni F."/>
            <person name="Magnuson J."/>
            <person name="Mondo S."/>
            <person name="Nolan M."/>
            <person name="Ohm R."/>
            <person name="Pangilinan J."/>
            <person name="Park H.-J."/>
            <person name="Ramirez L."/>
            <person name="Alfaro M."/>
            <person name="Sun H."/>
            <person name="Tritt A."/>
            <person name="Yoshinaga Y."/>
            <person name="Zwiers L.-H."/>
            <person name="Turgeon B."/>
            <person name="Goodwin S."/>
            <person name="Spatafora J."/>
            <person name="Crous P."/>
            <person name="Grigoriev I."/>
        </authorList>
    </citation>
    <scope>NUCLEOTIDE SEQUENCE</scope>
    <source>
        <strain evidence="10">CBS 207.26</strain>
    </source>
</reference>
<keyword evidence="2" id="KW-0507">mRNA processing</keyword>
<evidence type="ECO:0000256" key="5">
    <source>
        <dbReference type="ARBA" id="ARBA00023187"/>
    </source>
</evidence>
<evidence type="ECO:0000256" key="2">
    <source>
        <dbReference type="ARBA" id="ARBA00022664"/>
    </source>
</evidence>
<dbReference type="PANTHER" id="PTHR15608">
    <property type="entry name" value="SPLICING FACTOR U2AF-ASSOCIATED PROTEIN 2"/>
    <property type="match status" value="1"/>
</dbReference>
<feature type="region of interest" description="Disordered" evidence="8">
    <location>
        <begin position="64"/>
        <end position="107"/>
    </location>
</feature>
<dbReference type="GO" id="GO:0005684">
    <property type="term" value="C:U2-type spliceosomal complex"/>
    <property type="evidence" value="ECO:0007669"/>
    <property type="project" value="TreeGrafter"/>
</dbReference>
<accession>A0A6A6DFH7</accession>
<comment type="similarity">
    <text evidence="1">Belongs to the HTATSF1 family.</text>
</comment>
<name>A0A6A6DFH7_9PEZI</name>
<evidence type="ECO:0000259" key="9">
    <source>
        <dbReference type="PROSITE" id="PS50102"/>
    </source>
</evidence>
<evidence type="ECO:0000256" key="1">
    <source>
        <dbReference type="ARBA" id="ARBA00007747"/>
    </source>
</evidence>
<evidence type="ECO:0000313" key="10">
    <source>
        <dbReference type="EMBL" id="KAF2176740.1"/>
    </source>
</evidence>
<organism evidence="10 11">
    <name type="scientific">Zopfia rhizophila CBS 207.26</name>
    <dbReference type="NCBI Taxonomy" id="1314779"/>
    <lineage>
        <taxon>Eukaryota</taxon>
        <taxon>Fungi</taxon>
        <taxon>Dikarya</taxon>
        <taxon>Ascomycota</taxon>
        <taxon>Pezizomycotina</taxon>
        <taxon>Dothideomycetes</taxon>
        <taxon>Dothideomycetes incertae sedis</taxon>
        <taxon>Zopfiaceae</taxon>
        <taxon>Zopfia</taxon>
    </lineage>
</organism>
<dbReference type="PROSITE" id="PS50102">
    <property type="entry name" value="RRM"/>
    <property type="match status" value="2"/>
</dbReference>
<dbReference type="PANTHER" id="PTHR15608:SF0">
    <property type="entry name" value="HIV TAT-SPECIFIC FACTOR 1"/>
    <property type="match status" value="1"/>
</dbReference>
<protein>
    <recommendedName>
        <fullName evidence="9">RRM domain-containing protein</fullName>
    </recommendedName>
</protein>
<keyword evidence="7" id="KW-0175">Coiled coil</keyword>
<dbReference type="InterPro" id="IPR035979">
    <property type="entry name" value="RBD_domain_sf"/>
</dbReference>
<dbReference type="FunFam" id="3.30.70.330:FF:000105">
    <property type="entry name" value="HIV Tat-specific factor 1 homolog"/>
    <property type="match status" value="1"/>
</dbReference>
<dbReference type="InterPro" id="IPR000504">
    <property type="entry name" value="RRM_dom"/>
</dbReference>
<evidence type="ECO:0000256" key="4">
    <source>
        <dbReference type="ARBA" id="ARBA00022884"/>
    </source>
</evidence>
<dbReference type="Gene3D" id="3.30.70.330">
    <property type="match status" value="2"/>
</dbReference>
<dbReference type="GO" id="GO:0003723">
    <property type="term" value="F:RNA binding"/>
    <property type="evidence" value="ECO:0007669"/>
    <property type="project" value="UniProtKB-UniRule"/>
</dbReference>
<evidence type="ECO:0000256" key="3">
    <source>
        <dbReference type="ARBA" id="ARBA00022737"/>
    </source>
</evidence>
<dbReference type="AlphaFoldDB" id="A0A6A6DFH7"/>
<dbReference type="GO" id="GO:0005686">
    <property type="term" value="C:U2 snRNP"/>
    <property type="evidence" value="ECO:0007669"/>
    <property type="project" value="TreeGrafter"/>
</dbReference>
<evidence type="ECO:0000313" key="11">
    <source>
        <dbReference type="Proteomes" id="UP000800200"/>
    </source>
</evidence>
<feature type="compositionally biased region" description="Basic and acidic residues" evidence="8">
    <location>
        <begin position="88"/>
        <end position="105"/>
    </location>
</feature>
<evidence type="ECO:0000256" key="8">
    <source>
        <dbReference type="SAM" id="MobiDB-lite"/>
    </source>
</evidence>
<keyword evidence="3" id="KW-0677">Repeat</keyword>
<evidence type="ECO:0000256" key="6">
    <source>
        <dbReference type="PROSITE-ProRule" id="PRU00176"/>
    </source>
</evidence>
<feature type="domain" description="RRM" evidence="9">
    <location>
        <begin position="107"/>
        <end position="196"/>
    </location>
</feature>
<keyword evidence="4 6" id="KW-0694">RNA-binding</keyword>
<dbReference type="Pfam" id="PF00076">
    <property type="entry name" value="RRM_1"/>
    <property type="match status" value="2"/>
</dbReference>